<dbReference type="EMBL" id="LR031571">
    <property type="protein sequence ID" value="VDC77653.1"/>
    <property type="molecule type" value="Genomic_DNA"/>
</dbReference>
<dbReference type="AlphaFoldDB" id="A0A3P5ZSN4"/>
<organism evidence="1">
    <name type="scientific">Brassica campestris</name>
    <name type="common">Field mustard</name>
    <dbReference type="NCBI Taxonomy" id="3711"/>
    <lineage>
        <taxon>Eukaryota</taxon>
        <taxon>Viridiplantae</taxon>
        <taxon>Streptophyta</taxon>
        <taxon>Embryophyta</taxon>
        <taxon>Tracheophyta</taxon>
        <taxon>Spermatophyta</taxon>
        <taxon>Magnoliopsida</taxon>
        <taxon>eudicotyledons</taxon>
        <taxon>Gunneridae</taxon>
        <taxon>Pentapetalae</taxon>
        <taxon>rosids</taxon>
        <taxon>malvids</taxon>
        <taxon>Brassicales</taxon>
        <taxon>Brassicaceae</taxon>
        <taxon>Brassiceae</taxon>
        <taxon>Brassica</taxon>
    </lineage>
</organism>
<gene>
    <name evidence="1" type="ORF">BRAA01T04155Z</name>
</gene>
<name>A0A3P5ZSN4_BRACM</name>
<sequence length="111" mass="13421">MPPCTLSFFFQKNKKRKRFLRVLSKTRIFYFIFTYFVNFKPSSNYDIFSIFSLIDFGFLEERKKHSPGRRENRLHLETIFPRKKNHHSQKPPQPSIIIVFDFLLIMSSPTL</sequence>
<accession>A0A3P5ZSN4</accession>
<evidence type="ECO:0000313" key="1">
    <source>
        <dbReference type="EMBL" id="VDC77653.1"/>
    </source>
</evidence>
<protein>
    <submittedName>
        <fullName evidence="1">Uncharacterized protein</fullName>
    </submittedName>
</protein>
<reference evidence="1" key="1">
    <citation type="submission" date="2018-11" db="EMBL/GenBank/DDBJ databases">
        <authorList>
            <consortium name="Genoscope - CEA"/>
            <person name="William W."/>
        </authorList>
    </citation>
    <scope>NUCLEOTIDE SEQUENCE</scope>
</reference>
<proteinExistence type="predicted"/>